<dbReference type="Gene3D" id="3.30.390.60">
    <property type="entry name" value="Heat-inducible transcription repressor hrca homolog, domain 3"/>
    <property type="match status" value="1"/>
</dbReference>
<comment type="caution">
    <text evidence="7">The sequence shown here is derived from an EMBL/GenBank/DDBJ whole genome shotgun (WGS) entry which is preliminary data.</text>
</comment>
<protein>
    <recommendedName>
        <fullName evidence="5">Heat-inducible transcription repressor HrcA</fullName>
    </recommendedName>
</protein>
<keyword evidence="3 5" id="KW-0346">Stress response</keyword>
<comment type="function">
    <text evidence="5">Negative regulator of class I heat shock genes (grpE-dnaK-dnaJ and groELS operons). Prevents heat-shock induction of these operons.</text>
</comment>
<evidence type="ECO:0000256" key="1">
    <source>
        <dbReference type="ARBA" id="ARBA00022491"/>
    </source>
</evidence>
<dbReference type="InterPro" id="IPR036390">
    <property type="entry name" value="WH_DNA-bd_sf"/>
</dbReference>
<name>A0A0C1YB82_9CYAN</name>
<evidence type="ECO:0000256" key="3">
    <source>
        <dbReference type="ARBA" id="ARBA00023016"/>
    </source>
</evidence>
<reference evidence="7" key="3">
    <citation type="submission" date="2020-02" db="EMBL/GenBank/DDBJ databases">
        <authorList>
            <person name="Sarangi A.N."/>
            <person name="Ghosh S."/>
            <person name="Mukherjee M."/>
            <person name="Tripathy S."/>
        </authorList>
    </citation>
    <scope>NUCLEOTIDE SEQUENCE</scope>
    <source>
        <strain evidence="7">BDU141951</strain>
    </source>
</reference>
<evidence type="ECO:0000256" key="5">
    <source>
        <dbReference type="HAMAP-Rule" id="MF_00081"/>
    </source>
</evidence>
<evidence type="ECO:0000256" key="4">
    <source>
        <dbReference type="ARBA" id="ARBA00023163"/>
    </source>
</evidence>
<dbReference type="AlphaFoldDB" id="A0A0C1YB82"/>
<keyword evidence="2 5" id="KW-0805">Transcription regulation</keyword>
<keyword evidence="1 5" id="KW-0678">Repressor</keyword>
<dbReference type="Pfam" id="PF01628">
    <property type="entry name" value="HrcA"/>
    <property type="match status" value="1"/>
</dbReference>
<evidence type="ECO:0000256" key="2">
    <source>
        <dbReference type="ARBA" id="ARBA00023015"/>
    </source>
</evidence>
<dbReference type="EMBL" id="JTHE02000003">
    <property type="protein sequence ID" value="NEV70111.1"/>
    <property type="molecule type" value="Genomic_DNA"/>
</dbReference>
<comment type="similarity">
    <text evidence="5">Belongs to the HrcA family.</text>
</comment>
<dbReference type="InterPro" id="IPR023120">
    <property type="entry name" value="WHTH_transcript_rep_HrcA_IDD"/>
</dbReference>
<gene>
    <name evidence="5 7" type="primary">hrcA</name>
    <name evidence="7" type="ORF">QQ91_023750</name>
</gene>
<dbReference type="HAMAP" id="MF_00081">
    <property type="entry name" value="HrcA"/>
    <property type="match status" value="1"/>
</dbReference>
<organism evidence="7">
    <name type="scientific">Lyngbya confervoides BDU141951</name>
    <dbReference type="NCBI Taxonomy" id="1574623"/>
    <lineage>
        <taxon>Bacteria</taxon>
        <taxon>Bacillati</taxon>
        <taxon>Cyanobacteriota</taxon>
        <taxon>Cyanophyceae</taxon>
        <taxon>Oscillatoriophycideae</taxon>
        <taxon>Oscillatoriales</taxon>
        <taxon>Microcoleaceae</taxon>
        <taxon>Lyngbya</taxon>
    </lineage>
</organism>
<proteinExistence type="inferred from homology"/>
<dbReference type="SUPFAM" id="SSF55781">
    <property type="entry name" value="GAF domain-like"/>
    <property type="match status" value="1"/>
</dbReference>
<dbReference type="InterPro" id="IPR021153">
    <property type="entry name" value="HrcA_C"/>
</dbReference>
<evidence type="ECO:0000259" key="6">
    <source>
        <dbReference type="Pfam" id="PF01628"/>
    </source>
</evidence>
<accession>A0A0C1YB82</accession>
<dbReference type="InterPro" id="IPR002571">
    <property type="entry name" value="HrcA"/>
</dbReference>
<dbReference type="InterPro" id="IPR029016">
    <property type="entry name" value="GAF-like_dom_sf"/>
</dbReference>
<dbReference type="Gene3D" id="3.30.450.40">
    <property type="match status" value="1"/>
</dbReference>
<reference evidence="7" key="1">
    <citation type="submission" date="2014-11" db="EMBL/GenBank/DDBJ databases">
        <authorList>
            <person name="Malar M.C."/>
            <person name="Sen D."/>
            <person name="Tripathy S."/>
        </authorList>
    </citation>
    <scope>NUCLEOTIDE SEQUENCE</scope>
    <source>
        <strain evidence="7">BDU141951</strain>
    </source>
</reference>
<dbReference type="SUPFAM" id="SSF46785">
    <property type="entry name" value="Winged helix' DNA-binding domain"/>
    <property type="match status" value="1"/>
</dbReference>
<dbReference type="GO" id="GO:0045892">
    <property type="term" value="P:negative regulation of DNA-templated transcription"/>
    <property type="evidence" value="ECO:0007669"/>
    <property type="project" value="UniProtKB-UniRule"/>
</dbReference>
<dbReference type="InterPro" id="IPR036388">
    <property type="entry name" value="WH-like_DNA-bd_sf"/>
</dbReference>
<sequence length="363" mass="39905">MLDPVILNTRQQQVLWATVRQYVSTAEPVGSKALVQEYGLKVSPATVRQAMSMLEKAGLLFQPHTSAGRVPSDFGYRLYVDNLIHPAEGVAQTIDTQLSATLKWDGWSLEALLRGAAQILSTVSGYLTLITVPTKQNARIRHVQIVLLGPTQLLMSVVLDSLETQSMVIQLPGDQVDTSAQVEALERESRILSNFLTAHLVGCPLHKIAELDWGQLNREFQRYADTLTEAMALLAQRNQKAMESTQFVMSGLGEVLRQPEFSEAQQVQAIVQLLEEEQAQIWPLVFETDAEDNSGRRVRVLIGSENPLEPMQGCALVSSTYCQNTLPIGSVSILGPTRMMYENAIAAVEAAAAYLTDAFNAGH</sequence>
<dbReference type="Gene3D" id="1.10.10.10">
    <property type="entry name" value="Winged helix-like DNA-binding domain superfamily/Winged helix DNA-binding domain"/>
    <property type="match status" value="1"/>
</dbReference>
<keyword evidence="4 5" id="KW-0804">Transcription</keyword>
<dbReference type="NCBIfam" id="TIGR00331">
    <property type="entry name" value="hrcA"/>
    <property type="match status" value="1"/>
</dbReference>
<reference evidence="7" key="2">
    <citation type="journal article" date="2015" name="Genome Announc.">
        <title>Draft Genome Sequence of Filamentous Marine Cyanobacterium Lyngbya confervoides Strain BDU141951.</title>
        <authorList>
            <person name="Chandrababunaidu M.M."/>
            <person name="Sen D."/>
            <person name="Tripathy S."/>
        </authorList>
    </citation>
    <scope>NUCLEOTIDE SEQUENCE</scope>
    <source>
        <strain evidence="7">BDU141951</strain>
    </source>
</reference>
<dbReference type="PANTHER" id="PTHR34824">
    <property type="entry name" value="HEAT-INDUCIBLE TRANSCRIPTION REPRESSOR HRCA"/>
    <property type="match status" value="1"/>
</dbReference>
<dbReference type="PANTHER" id="PTHR34824:SF1">
    <property type="entry name" value="HEAT-INDUCIBLE TRANSCRIPTION REPRESSOR HRCA"/>
    <property type="match status" value="1"/>
</dbReference>
<dbReference type="GO" id="GO:0003677">
    <property type="term" value="F:DNA binding"/>
    <property type="evidence" value="ECO:0007669"/>
    <property type="project" value="InterPro"/>
</dbReference>
<evidence type="ECO:0000313" key="7">
    <source>
        <dbReference type="EMBL" id="NEV70111.1"/>
    </source>
</evidence>
<dbReference type="PIRSF" id="PIRSF005485">
    <property type="entry name" value="HrcA"/>
    <property type="match status" value="1"/>
</dbReference>
<feature type="domain" description="Heat-inducible transcription repressor HrcA C-terminal" evidence="6">
    <location>
        <begin position="110"/>
        <end position="345"/>
    </location>
</feature>